<name>A0A9W9PRV7_9EURO</name>
<reference evidence="1" key="1">
    <citation type="submission" date="2022-12" db="EMBL/GenBank/DDBJ databases">
        <authorList>
            <person name="Petersen C."/>
        </authorList>
    </citation>
    <scope>NUCLEOTIDE SEQUENCE</scope>
    <source>
        <strain evidence="1">IBT 21472</strain>
    </source>
</reference>
<reference evidence="1" key="2">
    <citation type="journal article" date="2023" name="IMA Fungus">
        <title>Comparative genomic study of the Penicillium genus elucidates a diverse pangenome and 15 lateral gene transfer events.</title>
        <authorList>
            <person name="Petersen C."/>
            <person name="Sorensen T."/>
            <person name="Nielsen M.R."/>
            <person name="Sondergaard T.E."/>
            <person name="Sorensen J.L."/>
            <person name="Fitzpatrick D.A."/>
            <person name="Frisvad J.C."/>
            <person name="Nielsen K.L."/>
        </authorList>
    </citation>
    <scope>NUCLEOTIDE SEQUENCE</scope>
    <source>
        <strain evidence="1">IBT 21472</strain>
    </source>
</reference>
<keyword evidence="2" id="KW-1185">Reference proteome</keyword>
<evidence type="ECO:0000313" key="1">
    <source>
        <dbReference type="EMBL" id="KAJ5302853.1"/>
    </source>
</evidence>
<sequence>MRDPLSYLPRSQELASRGDSVCHPNNQLMRPRTRPLRPIPEIVASHLQFAIDVLKETPRMMVLQNQTPWCHPSLYKKQMPRAMQDAYACCSLYMSKTEINAPVIMSLFDNRTRELVESPEPTDTREILARTHALILYQIMRLFDSDIGAQATTEALFTTLEASVLTLLRTIYIPDPKQSTELLPFFMNPTIEFWESWVLQESARRTVLLTYYFMQIYKLLHGMTPVQCDGKLGIFGDHAWYLSAHLWNAQSAFDFAIAWAEREHFIVYNLDFTLALMNAQPSDLDLFGKMLLVTVLGLDNARAWFHVRGAIL</sequence>
<evidence type="ECO:0000313" key="2">
    <source>
        <dbReference type="Proteomes" id="UP001147746"/>
    </source>
</evidence>
<dbReference type="EMBL" id="JAPZBO010000009">
    <property type="protein sequence ID" value="KAJ5302853.1"/>
    <property type="molecule type" value="Genomic_DNA"/>
</dbReference>
<comment type="caution">
    <text evidence="1">The sequence shown here is derived from an EMBL/GenBank/DDBJ whole genome shotgun (WGS) entry which is preliminary data.</text>
</comment>
<protein>
    <submittedName>
        <fullName evidence="1">Uncharacterized protein</fullName>
    </submittedName>
</protein>
<organism evidence="1 2">
    <name type="scientific">Penicillium atrosanguineum</name>
    <dbReference type="NCBI Taxonomy" id="1132637"/>
    <lineage>
        <taxon>Eukaryota</taxon>
        <taxon>Fungi</taxon>
        <taxon>Dikarya</taxon>
        <taxon>Ascomycota</taxon>
        <taxon>Pezizomycotina</taxon>
        <taxon>Eurotiomycetes</taxon>
        <taxon>Eurotiomycetidae</taxon>
        <taxon>Eurotiales</taxon>
        <taxon>Aspergillaceae</taxon>
        <taxon>Penicillium</taxon>
    </lineage>
</organism>
<dbReference type="AlphaFoldDB" id="A0A9W9PRV7"/>
<gene>
    <name evidence="1" type="ORF">N7476_009652</name>
</gene>
<proteinExistence type="predicted"/>
<dbReference type="Proteomes" id="UP001147746">
    <property type="component" value="Unassembled WGS sequence"/>
</dbReference>
<accession>A0A9W9PRV7</accession>